<organism evidence="1 2">
    <name type="scientific">Trichonephila clavata</name>
    <name type="common">Joro spider</name>
    <name type="synonym">Nephila clavata</name>
    <dbReference type="NCBI Taxonomy" id="2740835"/>
    <lineage>
        <taxon>Eukaryota</taxon>
        <taxon>Metazoa</taxon>
        <taxon>Ecdysozoa</taxon>
        <taxon>Arthropoda</taxon>
        <taxon>Chelicerata</taxon>
        <taxon>Arachnida</taxon>
        <taxon>Araneae</taxon>
        <taxon>Araneomorphae</taxon>
        <taxon>Entelegynae</taxon>
        <taxon>Araneoidea</taxon>
        <taxon>Nephilidae</taxon>
        <taxon>Trichonephila</taxon>
    </lineage>
</organism>
<keyword evidence="2" id="KW-1185">Reference proteome</keyword>
<dbReference type="AlphaFoldDB" id="A0A8X6G403"/>
<proteinExistence type="predicted"/>
<name>A0A8X6G403_TRICU</name>
<sequence length="183" mass="21258">MKAIPPDLALEYNKKHNEKQSQVTDLTTYLRGEVESRERTEFLLKPHGSNSYPNNIRKEHHQSIRSQIERVKVIRDPILLINRGNGDEEILSEFDKSVCFVDGRYRVSLPWKPGMREVLPNNKTVARKRFEGLVRRFECDHELFCEYKDVIDNYVREGIVERTSCDSLSDSQGFLPTPSCGDT</sequence>
<accession>A0A8X6G403</accession>
<evidence type="ECO:0000313" key="1">
    <source>
        <dbReference type="EMBL" id="GFQ95067.1"/>
    </source>
</evidence>
<gene>
    <name evidence="1" type="primary">AVEN_68792_1</name>
    <name evidence="1" type="ORF">TNCT_203161</name>
</gene>
<protein>
    <submittedName>
        <fullName evidence="1">Uncharacterized protein</fullName>
    </submittedName>
</protein>
<reference evidence="1" key="1">
    <citation type="submission" date="2020-07" db="EMBL/GenBank/DDBJ databases">
        <title>Multicomponent nature underlies the extraordinary mechanical properties of spider dragline silk.</title>
        <authorList>
            <person name="Kono N."/>
            <person name="Nakamura H."/>
            <person name="Mori M."/>
            <person name="Yoshida Y."/>
            <person name="Ohtoshi R."/>
            <person name="Malay A.D."/>
            <person name="Moran D.A.P."/>
            <person name="Tomita M."/>
            <person name="Numata K."/>
            <person name="Arakawa K."/>
        </authorList>
    </citation>
    <scope>NUCLEOTIDE SEQUENCE</scope>
</reference>
<dbReference type="EMBL" id="BMAO01004496">
    <property type="protein sequence ID" value="GFQ95067.1"/>
    <property type="molecule type" value="Genomic_DNA"/>
</dbReference>
<evidence type="ECO:0000313" key="2">
    <source>
        <dbReference type="Proteomes" id="UP000887116"/>
    </source>
</evidence>
<dbReference type="Proteomes" id="UP000887116">
    <property type="component" value="Unassembled WGS sequence"/>
</dbReference>
<dbReference type="OrthoDB" id="10532070at2759"/>
<comment type="caution">
    <text evidence="1">The sequence shown here is derived from an EMBL/GenBank/DDBJ whole genome shotgun (WGS) entry which is preliminary data.</text>
</comment>